<sequence>MTEGNKNGPEKRGKEKRTESVEGVSPHRELHMNFSTGAAFSGYVPEPASLSSPFSTHAPSLSAKASCYDRTRAPNPTPVMSTSAFPLPVFPRSKGPT</sequence>
<accession>A0A6B0RLJ0</accession>
<proteinExistence type="predicted"/>
<gene>
    <name evidence="2" type="ORF">E5288_WYG005647</name>
</gene>
<organism evidence="2 3">
    <name type="scientific">Bos mutus</name>
    <name type="common">wild yak</name>
    <dbReference type="NCBI Taxonomy" id="72004"/>
    <lineage>
        <taxon>Eukaryota</taxon>
        <taxon>Metazoa</taxon>
        <taxon>Chordata</taxon>
        <taxon>Craniata</taxon>
        <taxon>Vertebrata</taxon>
        <taxon>Euteleostomi</taxon>
        <taxon>Mammalia</taxon>
        <taxon>Eutheria</taxon>
        <taxon>Laurasiatheria</taxon>
        <taxon>Artiodactyla</taxon>
        <taxon>Ruminantia</taxon>
        <taxon>Pecora</taxon>
        <taxon>Bovidae</taxon>
        <taxon>Bovinae</taxon>
        <taxon>Bos</taxon>
    </lineage>
</organism>
<evidence type="ECO:0000313" key="3">
    <source>
        <dbReference type="Proteomes" id="UP000322234"/>
    </source>
</evidence>
<evidence type="ECO:0000256" key="1">
    <source>
        <dbReference type="SAM" id="MobiDB-lite"/>
    </source>
</evidence>
<comment type="caution">
    <text evidence="2">The sequence shown here is derived from an EMBL/GenBank/DDBJ whole genome shotgun (WGS) entry which is preliminary data.</text>
</comment>
<feature type="compositionally biased region" description="Basic and acidic residues" evidence="1">
    <location>
        <begin position="8"/>
        <end position="29"/>
    </location>
</feature>
<dbReference type="AlphaFoldDB" id="A0A6B0RLJ0"/>
<keyword evidence="3" id="KW-1185">Reference proteome</keyword>
<protein>
    <submittedName>
        <fullName evidence="2">Uncharacterized protein</fullName>
    </submittedName>
</protein>
<reference evidence="2" key="1">
    <citation type="submission" date="2019-10" db="EMBL/GenBank/DDBJ databases">
        <title>The sequence and de novo assembly of the wild yak genome.</title>
        <authorList>
            <person name="Liu Y."/>
        </authorList>
    </citation>
    <scope>NUCLEOTIDE SEQUENCE [LARGE SCALE GENOMIC DNA]</scope>
    <source>
        <strain evidence="2">WY2019</strain>
    </source>
</reference>
<evidence type="ECO:0000313" key="2">
    <source>
        <dbReference type="EMBL" id="MXQ91020.1"/>
    </source>
</evidence>
<feature type="region of interest" description="Disordered" evidence="1">
    <location>
        <begin position="1"/>
        <end position="29"/>
    </location>
</feature>
<dbReference type="EMBL" id="VBQZ03000067">
    <property type="protein sequence ID" value="MXQ91020.1"/>
    <property type="molecule type" value="Genomic_DNA"/>
</dbReference>
<name>A0A6B0RLJ0_9CETA</name>
<dbReference type="Proteomes" id="UP000322234">
    <property type="component" value="Unassembled WGS sequence"/>
</dbReference>
<feature type="region of interest" description="Disordered" evidence="1">
    <location>
        <begin position="72"/>
        <end position="97"/>
    </location>
</feature>